<comment type="caution">
    <text evidence="2">The sequence shown here is derived from an EMBL/GenBank/DDBJ whole genome shotgun (WGS) entry which is preliminary data.</text>
</comment>
<gene>
    <name evidence="2" type="ORF">Syun_019045</name>
</gene>
<proteinExistence type="predicted"/>
<feature type="compositionally biased region" description="Basic and acidic residues" evidence="1">
    <location>
        <begin position="105"/>
        <end position="114"/>
    </location>
</feature>
<keyword evidence="3" id="KW-1185">Reference proteome</keyword>
<evidence type="ECO:0000313" key="2">
    <source>
        <dbReference type="EMBL" id="KAK9121428.1"/>
    </source>
</evidence>
<dbReference type="AlphaFoldDB" id="A0AAP0IV09"/>
<organism evidence="2 3">
    <name type="scientific">Stephania yunnanensis</name>
    <dbReference type="NCBI Taxonomy" id="152371"/>
    <lineage>
        <taxon>Eukaryota</taxon>
        <taxon>Viridiplantae</taxon>
        <taxon>Streptophyta</taxon>
        <taxon>Embryophyta</taxon>
        <taxon>Tracheophyta</taxon>
        <taxon>Spermatophyta</taxon>
        <taxon>Magnoliopsida</taxon>
        <taxon>Ranunculales</taxon>
        <taxon>Menispermaceae</taxon>
        <taxon>Menispermoideae</taxon>
        <taxon>Cissampelideae</taxon>
        <taxon>Stephania</taxon>
    </lineage>
</organism>
<protein>
    <submittedName>
        <fullName evidence="2">Uncharacterized protein</fullName>
    </submittedName>
</protein>
<sequence>MAEGCIPKESLKLETRRSTAWSRGNPRVYYAFVLDHRGEARPTAVSVCESWSCRRGDAKLSQEEPGARSGGRLGGREAVVVANNSGNVGAAAESDGTRGVGKGGYQDRKDRAGESRSTSTMTVDDDGDSGGEACTAAGNVHRRRRRKIRFAERGVEEDGFLIFTLFCIATDQRQIKSVADFLSLISDRLCFVTDLR</sequence>
<dbReference type="EMBL" id="JBBNAF010000008">
    <property type="protein sequence ID" value="KAK9121428.1"/>
    <property type="molecule type" value="Genomic_DNA"/>
</dbReference>
<feature type="region of interest" description="Disordered" evidence="1">
    <location>
        <begin position="88"/>
        <end position="135"/>
    </location>
</feature>
<reference evidence="2 3" key="1">
    <citation type="submission" date="2024-01" db="EMBL/GenBank/DDBJ databases">
        <title>Genome assemblies of Stephania.</title>
        <authorList>
            <person name="Yang L."/>
        </authorList>
    </citation>
    <scope>NUCLEOTIDE SEQUENCE [LARGE SCALE GENOMIC DNA]</scope>
    <source>
        <strain evidence="2">YNDBR</strain>
        <tissue evidence="2">Leaf</tissue>
    </source>
</reference>
<evidence type="ECO:0000256" key="1">
    <source>
        <dbReference type="SAM" id="MobiDB-lite"/>
    </source>
</evidence>
<evidence type="ECO:0000313" key="3">
    <source>
        <dbReference type="Proteomes" id="UP001420932"/>
    </source>
</evidence>
<dbReference type="Proteomes" id="UP001420932">
    <property type="component" value="Unassembled WGS sequence"/>
</dbReference>
<accession>A0AAP0IV09</accession>
<name>A0AAP0IV09_9MAGN</name>